<organism evidence="1 2">
    <name type="scientific">Candidatus Auribacter fodinae</name>
    <dbReference type="NCBI Taxonomy" id="2093366"/>
    <lineage>
        <taxon>Bacteria</taxon>
        <taxon>Pseudomonadati</taxon>
        <taxon>Candidatus Auribacterota</taxon>
        <taxon>Candidatus Auribacteria</taxon>
        <taxon>Candidatus Auribacterales</taxon>
        <taxon>Candidatus Auribacteraceae</taxon>
        <taxon>Candidatus Auribacter</taxon>
    </lineage>
</organism>
<dbReference type="AlphaFoldDB" id="A0A3A4QY74"/>
<comment type="caution">
    <text evidence="1">The sequence shown here is derived from an EMBL/GenBank/DDBJ whole genome shotgun (WGS) entry which is preliminary data.</text>
</comment>
<name>A0A3A4QY74_9BACT</name>
<dbReference type="Proteomes" id="UP000266426">
    <property type="component" value="Unassembled WGS sequence"/>
</dbReference>
<protein>
    <submittedName>
        <fullName evidence="1">Uncharacterized protein</fullName>
    </submittedName>
</protein>
<evidence type="ECO:0000313" key="2">
    <source>
        <dbReference type="Proteomes" id="UP000266426"/>
    </source>
</evidence>
<reference evidence="1 2" key="1">
    <citation type="journal article" date="2017" name="ISME J.">
        <title>Energy and carbon metabolisms in a deep terrestrial subsurface fluid microbial community.</title>
        <authorList>
            <person name="Momper L."/>
            <person name="Jungbluth S.P."/>
            <person name="Lee M.D."/>
            <person name="Amend J.P."/>
        </authorList>
    </citation>
    <scope>NUCLEOTIDE SEQUENCE [LARGE SCALE GENOMIC DNA]</scope>
    <source>
        <strain evidence="1">SURF_26</strain>
    </source>
</reference>
<proteinExistence type="predicted"/>
<sequence>MNSWERLEKYGNATIFRTIGGIVRPLPGCYDYPPPFINSYSRSRPTPFEDVCHKTTCRKCGAEIFYIEHNGGCLWVDELGLPWQKHSCFDNDRYEDPSWYIYFKNYAIHTSGESIFFGVIAEIEENILSCVILKVAGEGQSYIRIFIDKSKIRITPLRVLKRQMVLFNKQDKKVVFSSGITVPII</sequence>
<gene>
    <name evidence="1" type="ORF">C4541_07285</name>
</gene>
<accession>A0A3A4QY74</accession>
<dbReference type="EMBL" id="QZJZ01000060">
    <property type="protein sequence ID" value="RJP58835.1"/>
    <property type="molecule type" value="Genomic_DNA"/>
</dbReference>
<evidence type="ECO:0000313" key="1">
    <source>
        <dbReference type="EMBL" id="RJP58835.1"/>
    </source>
</evidence>